<proteinExistence type="predicted"/>
<evidence type="ECO:0000313" key="4">
    <source>
        <dbReference type="Proteomes" id="UP000184774"/>
    </source>
</evidence>
<evidence type="ECO:0000313" key="2">
    <source>
        <dbReference type="EMBL" id="QMV13679.1"/>
    </source>
</evidence>
<name>A0A1N6M8C4_9VIBR</name>
<reference evidence="2" key="2">
    <citation type="submission" date="2019-11" db="EMBL/GenBank/DDBJ databases">
        <authorList>
            <person name="January G."/>
            <person name="Bunk B."/>
        </authorList>
    </citation>
    <scope>NUCLEOTIDE SEQUENCE</scope>
    <source>
        <strain evidence="2">3.6</strain>
    </source>
</reference>
<protein>
    <recommendedName>
        <fullName evidence="6">KfrA N-terminal DNA-binding domain-containing protein</fullName>
    </recommendedName>
</protein>
<evidence type="ECO:0000313" key="3">
    <source>
        <dbReference type="EMBL" id="SIO95664.1"/>
    </source>
</evidence>
<evidence type="ECO:0000313" key="5">
    <source>
        <dbReference type="Proteomes" id="UP000515264"/>
    </source>
</evidence>
<keyword evidence="1" id="KW-0175">Coiled coil</keyword>
<dbReference type="AlphaFoldDB" id="A0A1N6M8C4"/>
<reference evidence="3 4" key="1">
    <citation type="submission" date="2016-12" db="EMBL/GenBank/DDBJ databases">
        <authorList>
            <person name="Song W.-J."/>
            <person name="Kurnit D.M."/>
        </authorList>
    </citation>
    <scope>NUCLEOTIDE SEQUENCE [LARGE SCALE GENOMIC DNA]</scope>
    <source>
        <strain evidence="3 4">CECT 9026</strain>
    </source>
</reference>
<organism evidence="3 4">
    <name type="scientific">Vibrio spartinae</name>
    <dbReference type="NCBI Taxonomy" id="1918945"/>
    <lineage>
        <taxon>Bacteria</taxon>
        <taxon>Pseudomonadati</taxon>
        <taxon>Pseudomonadota</taxon>
        <taxon>Gammaproteobacteria</taxon>
        <taxon>Vibrionales</taxon>
        <taxon>Vibrionaceae</taxon>
        <taxon>Vibrio</taxon>
    </lineage>
</organism>
<dbReference type="OrthoDB" id="6314559at2"/>
<dbReference type="RefSeq" id="WP_074374150.1">
    <property type="nucleotide sequence ID" value="NZ_AP024907.1"/>
</dbReference>
<dbReference type="Gene3D" id="1.20.5.170">
    <property type="match status" value="1"/>
</dbReference>
<accession>A0A1N6M8C4</accession>
<reference evidence="2 5" key="3">
    <citation type="journal article" date="2020" name="J. Nat. Prod.">
        <title>Genomics-Metabolomics Profiling Disclosed Marine Vibrio spartinae 3.6 as a Producer of a New Branched Side Chain Prodigiosin.</title>
        <authorList>
            <person name="Vitale G.A."/>
            <person name="Sciarretta M."/>
            <person name="Palma Esposito F."/>
            <person name="January G.G."/>
            <person name="Giaccio M."/>
            <person name="Bunk B."/>
            <person name="Sproer C."/>
            <person name="Bajerski F."/>
            <person name="Power D."/>
            <person name="Festa C."/>
            <person name="Monti M.C."/>
            <person name="D'Auria M.V."/>
            <person name="de Pascale D."/>
        </authorList>
    </citation>
    <scope>NUCLEOTIDE SEQUENCE [LARGE SCALE GENOMIC DNA]</scope>
    <source>
        <strain evidence="2 5">3.6</strain>
    </source>
</reference>
<dbReference type="Proteomes" id="UP000515264">
    <property type="component" value="Chromosome 1"/>
</dbReference>
<evidence type="ECO:0008006" key="6">
    <source>
        <dbReference type="Google" id="ProtNLM"/>
    </source>
</evidence>
<sequence>MLTKDISQELESVILQLVNEGKEPTVALIKARLNAKIPIPAIVTTIKRWKSSQQIPKVEVAVASSASSATEQRITRLEQQVADLVSRVAQLEQQSGQKL</sequence>
<feature type="coiled-coil region" evidence="1">
    <location>
        <begin position="67"/>
        <end position="94"/>
    </location>
</feature>
<dbReference type="Proteomes" id="UP000184774">
    <property type="component" value="Unassembled WGS sequence"/>
</dbReference>
<keyword evidence="5" id="KW-1185">Reference proteome</keyword>
<gene>
    <name evidence="3" type="ORF">VSP9026_03415</name>
    <name evidence="2" type="ORF">Vspart_00918</name>
</gene>
<dbReference type="EMBL" id="FSSB01000021">
    <property type="protein sequence ID" value="SIO95664.1"/>
    <property type="molecule type" value="Genomic_DNA"/>
</dbReference>
<evidence type="ECO:0000256" key="1">
    <source>
        <dbReference type="SAM" id="Coils"/>
    </source>
</evidence>
<dbReference type="EMBL" id="CP046268">
    <property type="protein sequence ID" value="QMV13679.1"/>
    <property type="molecule type" value="Genomic_DNA"/>
</dbReference>